<dbReference type="GO" id="GO:0033108">
    <property type="term" value="P:mitochondrial respiratory chain complex assembly"/>
    <property type="evidence" value="ECO:0007669"/>
    <property type="project" value="TreeGrafter"/>
</dbReference>
<keyword evidence="4" id="KW-1015">Disulfide bond</keyword>
<evidence type="ECO:0000256" key="1">
    <source>
        <dbReference type="ARBA" id="ARBA00003875"/>
    </source>
</evidence>
<dbReference type="Pfam" id="PF06747">
    <property type="entry name" value="CHCH"/>
    <property type="match status" value="1"/>
</dbReference>
<dbReference type="EMBL" id="UFAJ01000379">
    <property type="protein sequence ID" value="SSD60523.1"/>
    <property type="molecule type" value="Genomic_DNA"/>
</dbReference>
<dbReference type="PANTHER" id="PTHR46811">
    <property type="entry name" value="COILED-COIL-HELIX-COILED-COIL-HELIX DOMAIN-CONTAINING PROTEIN 7"/>
    <property type="match status" value="1"/>
</dbReference>
<keyword evidence="10" id="KW-1185">Reference proteome</keyword>
<dbReference type="AlphaFoldDB" id="A0A376B771"/>
<dbReference type="PANTHER" id="PTHR46811:SF1">
    <property type="entry name" value="COILED-COIL-HELIX-COILED-COIL-HELIX DOMAIN-CONTAINING PROTEIN 7"/>
    <property type="match status" value="1"/>
</dbReference>
<evidence type="ECO:0000256" key="6">
    <source>
        <dbReference type="ARBA" id="ARBA00041104"/>
    </source>
</evidence>
<dbReference type="InterPro" id="IPR009069">
    <property type="entry name" value="Cys_alpha_HP_mot_SF"/>
</dbReference>
<proteinExistence type="inferred from homology"/>
<dbReference type="Gene3D" id="1.10.287.1130">
    <property type="entry name" value="CytochromE C oxidase copper chaperone"/>
    <property type="match status" value="1"/>
</dbReference>
<evidence type="ECO:0000256" key="7">
    <source>
        <dbReference type="SAM" id="MobiDB-lite"/>
    </source>
</evidence>
<protein>
    <recommendedName>
        <fullName evidence="6">Cytochrome c oxidase-assembly factor COX23, mitochondrial</fullName>
    </recommendedName>
</protein>
<evidence type="ECO:0000256" key="4">
    <source>
        <dbReference type="ARBA" id="ARBA00023157"/>
    </source>
</evidence>
<dbReference type="VEuPathDB" id="FungiDB:SCODWIG_02284"/>
<feature type="domain" description="CHCH" evidence="8">
    <location>
        <begin position="71"/>
        <end position="105"/>
    </location>
</feature>
<reference evidence="10" key="1">
    <citation type="submission" date="2018-06" db="EMBL/GenBank/DDBJ databases">
        <authorList>
            <person name="Guldener U."/>
        </authorList>
    </citation>
    <scope>NUCLEOTIDE SEQUENCE [LARGE SCALE GENOMIC DNA]</scope>
    <source>
        <strain evidence="10">UTAD17</strain>
    </source>
</reference>
<dbReference type="GO" id="GO:0005758">
    <property type="term" value="C:mitochondrial intermembrane space"/>
    <property type="evidence" value="ECO:0007669"/>
    <property type="project" value="UniProtKB-SubCell"/>
</dbReference>
<dbReference type="InterPro" id="IPR051040">
    <property type="entry name" value="COX23"/>
</dbReference>
<dbReference type="Proteomes" id="UP000262825">
    <property type="component" value="Unassembled WGS sequence"/>
</dbReference>
<evidence type="ECO:0000313" key="10">
    <source>
        <dbReference type="Proteomes" id="UP000262825"/>
    </source>
</evidence>
<name>A0A376B771_9ASCO</name>
<feature type="region of interest" description="Disordered" evidence="7">
    <location>
        <begin position="1"/>
        <end position="22"/>
    </location>
</feature>
<organism evidence="9 10">
    <name type="scientific">Saccharomycodes ludwigii</name>
    <dbReference type="NCBI Taxonomy" id="36035"/>
    <lineage>
        <taxon>Eukaryota</taxon>
        <taxon>Fungi</taxon>
        <taxon>Dikarya</taxon>
        <taxon>Ascomycota</taxon>
        <taxon>Saccharomycotina</taxon>
        <taxon>Saccharomycetes</taxon>
        <taxon>Saccharomycodales</taxon>
        <taxon>Saccharomycodaceae</taxon>
        <taxon>Saccharomycodes</taxon>
    </lineage>
</organism>
<accession>A0A376B771</accession>
<dbReference type="PROSITE" id="PS51808">
    <property type="entry name" value="CHCH"/>
    <property type="match status" value="1"/>
</dbReference>
<evidence type="ECO:0000256" key="3">
    <source>
        <dbReference type="ARBA" id="ARBA00023128"/>
    </source>
</evidence>
<keyword evidence="3" id="KW-0496">Mitochondrion</keyword>
<comment type="subcellular location">
    <subcellularLocation>
        <location evidence="2">Mitochondrion intermembrane space</location>
    </subcellularLocation>
</comment>
<comment type="similarity">
    <text evidence="5">Belongs to the COX23 family.</text>
</comment>
<evidence type="ECO:0000259" key="8">
    <source>
        <dbReference type="Pfam" id="PF06747"/>
    </source>
</evidence>
<evidence type="ECO:0000256" key="5">
    <source>
        <dbReference type="ARBA" id="ARBA00038264"/>
    </source>
</evidence>
<evidence type="ECO:0000313" key="9">
    <source>
        <dbReference type="EMBL" id="SSD60523.1"/>
    </source>
</evidence>
<feature type="compositionally biased region" description="Basic and acidic residues" evidence="7">
    <location>
        <begin position="1"/>
        <end position="10"/>
    </location>
</feature>
<comment type="function">
    <text evidence="1">Required for the assembly of cytochrome c oxidase.</text>
</comment>
<gene>
    <name evidence="9" type="ORF">SCODWIG_02284</name>
</gene>
<dbReference type="OrthoDB" id="3970270at2759"/>
<evidence type="ECO:0000256" key="2">
    <source>
        <dbReference type="ARBA" id="ARBA00004569"/>
    </source>
</evidence>
<dbReference type="InterPro" id="IPR010625">
    <property type="entry name" value="CHCH"/>
</dbReference>
<feature type="compositionally biased region" description="Polar residues" evidence="7">
    <location>
        <begin position="11"/>
        <end position="22"/>
    </location>
</feature>
<dbReference type="SUPFAM" id="SSF47072">
    <property type="entry name" value="Cysteine alpha-hairpin motif"/>
    <property type="match status" value="1"/>
</dbReference>
<sequence>MTADSEKKQTVTETKNSSSSLNSIVETDKDKVDFTAGSSANDFKYYPDTPDAALNKLKFAIKSPSQYYDPCEESSKMSFRCLESNNYDRDLCRDYFDAYRECKKQWLKSRRENRRYWEK</sequence>